<dbReference type="CDD" id="cd12214">
    <property type="entry name" value="ChiA1_BD"/>
    <property type="match status" value="1"/>
</dbReference>
<feature type="domain" description="GH18" evidence="11">
    <location>
        <begin position="278"/>
        <end position="601"/>
    </location>
</feature>
<dbReference type="InterPro" id="IPR013783">
    <property type="entry name" value="Ig-like_fold"/>
</dbReference>
<keyword evidence="6 8" id="KW-0326">Glycosidase</keyword>
<feature type="region of interest" description="Disordered" evidence="9">
    <location>
        <begin position="82"/>
        <end position="102"/>
    </location>
</feature>
<dbReference type="FunFam" id="2.60.40.10:FF:001114">
    <property type="entry name" value="Chitinase A1"/>
    <property type="match status" value="1"/>
</dbReference>
<dbReference type="CDD" id="cd02871">
    <property type="entry name" value="GH18_chitinase_D-like"/>
    <property type="match status" value="1"/>
</dbReference>
<dbReference type="InterPro" id="IPR036573">
    <property type="entry name" value="CBM_sf_5/12"/>
</dbReference>
<dbReference type="EMBL" id="JNVM01000021">
    <property type="protein sequence ID" value="KEQ23504.1"/>
    <property type="molecule type" value="Genomic_DNA"/>
</dbReference>
<evidence type="ECO:0000256" key="6">
    <source>
        <dbReference type="ARBA" id="ARBA00023295"/>
    </source>
</evidence>
<evidence type="ECO:0000256" key="2">
    <source>
        <dbReference type="ARBA" id="ARBA00012729"/>
    </source>
</evidence>
<keyword evidence="5" id="KW-0119">Carbohydrate metabolism</keyword>
<dbReference type="GO" id="GO:0008061">
    <property type="term" value="F:chitin binding"/>
    <property type="evidence" value="ECO:0007669"/>
    <property type="project" value="InterPro"/>
</dbReference>
<dbReference type="InterPro" id="IPR003961">
    <property type="entry name" value="FN3_dom"/>
</dbReference>
<feature type="compositionally biased region" description="Polar residues" evidence="9">
    <location>
        <begin position="176"/>
        <end position="194"/>
    </location>
</feature>
<dbReference type="GO" id="GO:0030246">
    <property type="term" value="F:carbohydrate binding"/>
    <property type="evidence" value="ECO:0007669"/>
    <property type="project" value="InterPro"/>
</dbReference>
<gene>
    <name evidence="12" type="ORF">ET33_15330</name>
</gene>
<accession>A0A081NYI1</accession>
<dbReference type="Gene3D" id="2.60.40.10">
    <property type="entry name" value="Immunoglobulins"/>
    <property type="match status" value="2"/>
</dbReference>
<comment type="similarity">
    <text evidence="1">Belongs to the glycosyl hydrolase 18 family. Chitinase class II subfamily.</text>
</comment>
<evidence type="ECO:0000259" key="11">
    <source>
        <dbReference type="PROSITE" id="PS51910"/>
    </source>
</evidence>
<dbReference type="eggNOG" id="COG3469">
    <property type="taxonomic scope" value="Bacteria"/>
</dbReference>
<evidence type="ECO:0000256" key="3">
    <source>
        <dbReference type="ARBA" id="ARBA00022729"/>
    </source>
</evidence>
<dbReference type="InterPro" id="IPR001579">
    <property type="entry name" value="Glyco_hydro_18_chit_AS"/>
</dbReference>
<evidence type="ECO:0000313" key="12">
    <source>
        <dbReference type="EMBL" id="KEQ23504.1"/>
    </source>
</evidence>
<dbReference type="SUPFAM" id="SSF51445">
    <property type="entry name" value="(Trans)glycosidases"/>
    <property type="match status" value="1"/>
</dbReference>
<dbReference type="InterPro" id="IPR017853">
    <property type="entry name" value="GH"/>
</dbReference>
<dbReference type="PROSITE" id="PS51910">
    <property type="entry name" value="GH18_2"/>
    <property type="match status" value="1"/>
</dbReference>
<dbReference type="InterPro" id="IPR001223">
    <property type="entry name" value="Glyco_hydro18_cat"/>
</dbReference>
<dbReference type="PRINTS" id="PR00014">
    <property type="entry name" value="FNTYPEIII"/>
</dbReference>
<dbReference type="PANTHER" id="PTHR45708:SF49">
    <property type="entry name" value="ENDOCHITINASE"/>
    <property type="match status" value="1"/>
</dbReference>
<reference evidence="12 13" key="1">
    <citation type="submission" date="2014-06" db="EMBL/GenBank/DDBJ databases">
        <title>Draft genome sequence of Paenibacillus sp. MSt1.</title>
        <authorList>
            <person name="Aw Y.K."/>
            <person name="Ong K.S."/>
            <person name="Gan H.M."/>
            <person name="Lee S.M."/>
        </authorList>
    </citation>
    <scope>NUCLEOTIDE SEQUENCE [LARGE SCALE GENOMIC DNA]</scope>
    <source>
        <strain evidence="12 13">MSt1</strain>
    </source>
</reference>
<keyword evidence="7" id="KW-0624">Polysaccharide degradation</keyword>
<evidence type="ECO:0000256" key="4">
    <source>
        <dbReference type="ARBA" id="ARBA00022801"/>
    </source>
</evidence>
<dbReference type="SMART" id="SM00060">
    <property type="entry name" value="FN3"/>
    <property type="match status" value="2"/>
</dbReference>
<evidence type="ECO:0000256" key="5">
    <source>
        <dbReference type="ARBA" id="ARBA00023277"/>
    </source>
</evidence>
<feature type="domain" description="Fibronectin type-III" evidence="10">
    <location>
        <begin position="94"/>
        <end position="179"/>
    </location>
</feature>
<dbReference type="PROSITE" id="PS01095">
    <property type="entry name" value="GH18_1"/>
    <property type="match status" value="1"/>
</dbReference>
<protein>
    <recommendedName>
        <fullName evidence="2">chitinase</fullName>
        <ecNumber evidence="2">3.2.1.14</ecNumber>
    </recommendedName>
</protein>
<keyword evidence="13" id="KW-1185">Reference proteome</keyword>
<proteinExistence type="inferred from homology"/>
<evidence type="ECO:0000256" key="1">
    <source>
        <dbReference type="ARBA" id="ARBA00009121"/>
    </source>
</evidence>
<keyword evidence="4 8" id="KW-0378">Hydrolase</keyword>
<dbReference type="OrthoDB" id="315328at2"/>
<evidence type="ECO:0000256" key="8">
    <source>
        <dbReference type="RuleBase" id="RU000489"/>
    </source>
</evidence>
<dbReference type="AlphaFoldDB" id="A0A081NYI1"/>
<evidence type="ECO:0000313" key="13">
    <source>
        <dbReference type="Proteomes" id="UP000028123"/>
    </source>
</evidence>
<dbReference type="SUPFAM" id="SSF49265">
    <property type="entry name" value="Fibronectin type III"/>
    <property type="match status" value="1"/>
</dbReference>
<dbReference type="SUPFAM" id="SSF51055">
    <property type="entry name" value="Carbohydrate binding domain"/>
    <property type="match status" value="1"/>
</dbReference>
<dbReference type="InterPro" id="IPR003610">
    <property type="entry name" value="CBM5/12"/>
</dbReference>
<dbReference type="InterPro" id="IPR011583">
    <property type="entry name" value="Chitinase_II/V-like_cat"/>
</dbReference>
<dbReference type="Gene3D" id="2.10.10.20">
    <property type="entry name" value="Carbohydrate-binding module superfamily 5/12"/>
    <property type="match status" value="1"/>
</dbReference>
<name>A0A081NYI1_9BACL</name>
<keyword evidence="3" id="KW-0732">Signal</keyword>
<dbReference type="GO" id="GO:0005576">
    <property type="term" value="C:extracellular region"/>
    <property type="evidence" value="ECO:0007669"/>
    <property type="project" value="InterPro"/>
</dbReference>
<dbReference type="GO" id="GO:0008843">
    <property type="term" value="F:endochitinase activity"/>
    <property type="evidence" value="ECO:0007669"/>
    <property type="project" value="UniProtKB-EC"/>
</dbReference>
<dbReference type="RefSeq" id="WP_036687954.1">
    <property type="nucleotide sequence ID" value="NZ_JNVM01000021.1"/>
</dbReference>
<dbReference type="InterPro" id="IPR050542">
    <property type="entry name" value="Glycosyl_Hydrlase18_Chitinase"/>
</dbReference>
<sequence length="602" mass="61954">MSFAQIALRRTFRKAFSLTIIAVLLLSLIPAMALGAAEWQPNTAYKAGDVVTYSGQTYTCLQPHTSLTGWEPPNVPALWKAGGSGGTDTQPPTAPSGLKATGKTSNSVTLAWNASTDNVGVTGYDVYNGSAVAASVTGTTATIGGLSANTAYTFTVKAKDAAGNVSAASQAVTVTTDPASGDTQPPTAPTNLTVTGKTSSSISLSWTASTDNVGVTGYTVEYGSGSLSVAGTTATVAGLAADTTYTFTVKAKDAAGNVSAGASVQGKTEPAPSGGGGKIVVGYWHNFDNGSSVLKLRDVSNKYDVINVAFAEPVSPGSGTIAFTPFNATVDEFKADVAYLKSQGKKVLISLGGANGTVTLTDATKKQQFISTMTSIIQTYGFDGIDIDLEGSSVALNGSDTDFKNPTTPGIVNLIDAVRTLSGTFGSGFVLTMAPETAYVQGGMGAYGGPWGAYLPIIHALRDKLTYIHVQHYNSGSMTGLDGRSYAQGTADFHVAMAEMLLKGFPVNNNANNVFPALRPEQVAIGVPAVPSAAGGGYTSAAEVQRAITYLVKGTSFGGSYKLQNPAGYPGFKGLMTWSINWDAASGYGFVNSHRPFLDGLK</sequence>
<dbReference type="CDD" id="cd00063">
    <property type="entry name" value="FN3"/>
    <property type="match status" value="2"/>
</dbReference>
<evidence type="ECO:0000256" key="7">
    <source>
        <dbReference type="ARBA" id="ARBA00023326"/>
    </source>
</evidence>
<dbReference type="Pfam" id="PF00704">
    <property type="entry name" value="Glyco_hydro_18"/>
    <property type="match status" value="1"/>
</dbReference>
<dbReference type="GO" id="GO:0000272">
    <property type="term" value="P:polysaccharide catabolic process"/>
    <property type="evidence" value="ECO:0007669"/>
    <property type="project" value="UniProtKB-KW"/>
</dbReference>
<feature type="region of interest" description="Disordered" evidence="9">
    <location>
        <begin position="176"/>
        <end position="195"/>
    </location>
</feature>
<feature type="domain" description="Fibronectin type-III" evidence="10">
    <location>
        <begin position="188"/>
        <end position="271"/>
    </location>
</feature>
<dbReference type="Proteomes" id="UP000028123">
    <property type="component" value="Unassembled WGS sequence"/>
</dbReference>
<dbReference type="PROSITE" id="PS50853">
    <property type="entry name" value="FN3"/>
    <property type="match status" value="2"/>
</dbReference>
<organism evidence="12 13">
    <name type="scientific">Paenibacillus tyrfis</name>
    <dbReference type="NCBI Taxonomy" id="1501230"/>
    <lineage>
        <taxon>Bacteria</taxon>
        <taxon>Bacillati</taxon>
        <taxon>Bacillota</taxon>
        <taxon>Bacilli</taxon>
        <taxon>Bacillales</taxon>
        <taxon>Paenibacillaceae</taxon>
        <taxon>Paenibacillus</taxon>
    </lineage>
</organism>
<dbReference type="Gene3D" id="3.20.20.80">
    <property type="entry name" value="Glycosidases"/>
    <property type="match status" value="1"/>
</dbReference>
<evidence type="ECO:0000256" key="9">
    <source>
        <dbReference type="SAM" id="MobiDB-lite"/>
    </source>
</evidence>
<dbReference type="SMART" id="SM00495">
    <property type="entry name" value="ChtBD3"/>
    <property type="match status" value="1"/>
</dbReference>
<dbReference type="SMART" id="SM00636">
    <property type="entry name" value="Glyco_18"/>
    <property type="match status" value="1"/>
</dbReference>
<dbReference type="PANTHER" id="PTHR45708">
    <property type="entry name" value="ENDOCHITINASE"/>
    <property type="match status" value="1"/>
</dbReference>
<dbReference type="Pfam" id="PF00041">
    <property type="entry name" value="fn3"/>
    <property type="match status" value="2"/>
</dbReference>
<dbReference type="InterPro" id="IPR036116">
    <property type="entry name" value="FN3_sf"/>
</dbReference>
<dbReference type="Pfam" id="PF02839">
    <property type="entry name" value="CBM_5_12"/>
    <property type="match status" value="1"/>
</dbReference>
<dbReference type="EC" id="3.2.1.14" evidence="2"/>
<comment type="caution">
    <text evidence="12">The sequence shown here is derived from an EMBL/GenBank/DDBJ whole genome shotgun (WGS) entry which is preliminary data.</text>
</comment>
<evidence type="ECO:0000259" key="10">
    <source>
        <dbReference type="PROSITE" id="PS50853"/>
    </source>
</evidence>